<gene>
    <name evidence="1" type="ORF">LSH36_163g04053</name>
</gene>
<protein>
    <submittedName>
        <fullName evidence="1">Uncharacterized protein</fullName>
    </submittedName>
</protein>
<sequence length="146" mass="16382">MGGDRNLIIATDSQLSLLSNVKTWYVDATFHIIRQPLYRLFTVDAFVQEADNMKQVPLVQVVMAGRRKDGHSAVIQAIKDILPRPLRVQLIVMGFEDAMWRAACDIIPEVDCKGSTLHFVQTPFRKAQALGLQPAYTSDNGRHSNC</sequence>
<accession>A0AAD9JUU9</accession>
<evidence type="ECO:0000313" key="2">
    <source>
        <dbReference type="Proteomes" id="UP001208570"/>
    </source>
</evidence>
<evidence type="ECO:0000313" key="1">
    <source>
        <dbReference type="EMBL" id="KAK2158833.1"/>
    </source>
</evidence>
<dbReference type="AlphaFoldDB" id="A0AAD9JUU9"/>
<comment type="caution">
    <text evidence="1">The sequence shown here is derived from an EMBL/GenBank/DDBJ whole genome shotgun (WGS) entry which is preliminary data.</text>
</comment>
<organism evidence="1 2">
    <name type="scientific">Paralvinella palmiformis</name>
    <dbReference type="NCBI Taxonomy" id="53620"/>
    <lineage>
        <taxon>Eukaryota</taxon>
        <taxon>Metazoa</taxon>
        <taxon>Spiralia</taxon>
        <taxon>Lophotrochozoa</taxon>
        <taxon>Annelida</taxon>
        <taxon>Polychaeta</taxon>
        <taxon>Sedentaria</taxon>
        <taxon>Canalipalpata</taxon>
        <taxon>Terebellida</taxon>
        <taxon>Terebelliformia</taxon>
        <taxon>Alvinellidae</taxon>
        <taxon>Paralvinella</taxon>
    </lineage>
</organism>
<proteinExistence type="predicted"/>
<dbReference type="Proteomes" id="UP001208570">
    <property type="component" value="Unassembled WGS sequence"/>
</dbReference>
<reference evidence="1" key="1">
    <citation type="journal article" date="2023" name="Mol. Biol. Evol.">
        <title>Third-Generation Sequencing Reveals the Adaptive Role of the Epigenome in Three Deep-Sea Polychaetes.</title>
        <authorList>
            <person name="Perez M."/>
            <person name="Aroh O."/>
            <person name="Sun Y."/>
            <person name="Lan Y."/>
            <person name="Juniper S.K."/>
            <person name="Young C.R."/>
            <person name="Angers B."/>
            <person name="Qian P.Y."/>
        </authorList>
    </citation>
    <scope>NUCLEOTIDE SEQUENCE</scope>
    <source>
        <strain evidence="1">P08H-3</strain>
    </source>
</reference>
<dbReference type="EMBL" id="JAODUP010000163">
    <property type="protein sequence ID" value="KAK2158833.1"/>
    <property type="molecule type" value="Genomic_DNA"/>
</dbReference>
<keyword evidence="2" id="KW-1185">Reference proteome</keyword>
<name>A0AAD9JUU9_9ANNE</name>